<dbReference type="AlphaFoldDB" id="A0A4U8Q563"/>
<evidence type="ECO:0000313" key="6">
    <source>
        <dbReference type="Proteomes" id="UP000306509"/>
    </source>
</evidence>
<reference evidence="5 6" key="1">
    <citation type="journal article" date="2019" name="Anaerobe">
        <title>Detection of Robinsoniella peoriensis in multiple bone samples of a trauma patient.</title>
        <authorList>
            <person name="Schrottner P."/>
            <person name="Hartwich K."/>
            <person name="Bunk B."/>
            <person name="Schober I."/>
            <person name="Helbig S."/>
            <person name="Rudolph W.W."/>
            <person name="Gunzer F."/>
        </authorList>
    </citation>
    <scope>NUCLEOTIDE SEQUENCE [LARGE SCALE GENOMIC DNA]</scope>
    <source>
        <strain evidence="5 6">DSM 106044</strain>
    </source>
</reference>
<gene>
    <name evidence="5" type="ORF">DSM106044_03606</name>
</gene>
<dbReference type="InterPro" id="IPR023365">
    <property type="entry name" value="Sortase_dom-sf"/>
</dbReference>
<keyword evidence="4" id="KW-0472">Membrane</keyword>
<dbReference type="NCBIfam" id="TIGR01076">
    <property type="entry name" value="sortase_fam"/>
    <property type="match status" value="1"/>
</dbReference>
<feature type="compositionally biased region" description="Basic and acidic residues" evidence="3">
    <location>
        <begin position="42"/>
        <end position="62"/>
    </location>
</feature>
<keyword evidence="6" id="KW-1185">Reference proteome</keyword>
<evidence type="ECO:0000256" key="3">
    <source>
        <dbReference type="SAM" id="MobiDB-lite"/>
    </source>
</evidence>
<comment type="caution">
    <text evidence="5">The sequence shown here is derived from an EMBL/GenBank/DDBJ whole genome shotgun (WGS) entry which is preliminary data.</text>
</comment>
<feature type="transmembrane region" description="Helical" evidence="4">
    <location>
        <begin position="6"/>
        <end position="26"/>
    </location>
</feature>
<evidence type="ECO:0000256" key="1">
    <source>
        <dbReference type="ARBA" id="ARBA00022801"/>
    </source>
</evidence>
<dbReference type="Gene3D" id="2.40.260.10">
    <property type="entry name" value="Sortase"/>
    <property type="match status" value="1"/>
</dbReference>
<dbReference type="Pfam" id="PF04203">
    <property type="entry name" value="Sortase"/>
    <property type="match status" value="1"/>
</dbReference>
<dbReference type="GO" id="GO:0016787">
    <property type="term" value="F:hydrolase activity"/>
    <property type="evidence" value="ECO:0007669"/>
    <property type="project" value="UniProtKB-KW"/>
</dbReference>
<evidence type="ECO:0000313" key="5">
    <source>
        <dbReference type="EMBL" id="TLC99403.1"/>
    </source>
</evidence>
<name>A0A4U8Q563_9FIRM</name>
<evidence type="ECO:0000256" key="2">
    <source>
        <dbReference type="PIRSR" id="PIRSR605754-1"/>
    </source>
</evidence>
<dbReference type="InterPro" id="IPR005754">
    <property type="entry name" value="Sortase"/>
</dbReference>
<keyword evidence="1" id="KW-0378">Hydrolase</keyword>
<protein>
    <submittedName>
        <fullName evidence="5">Sortase</fullName>
    </submittedName>
</protein>
<dbReference type="RefSeq" id="WP_243133058.1">
    <property type="nucleotide sequence ID" value="NZ_QGQD01000069.1"/>
</dbReference>
<keyword evidence="4" id="KW-0812">Transmembrane</keyword>
<dbReference type="NCBIfam" id="NF033745">
    <property type="entry name" value="class_C_sortase"/>
    <property type="match status" value="1"/>
</dbReference>
<dbReference type="InterPro" id="IPR042002">
    <property type="entry name" value="Sortase_C"/>
</dbReference>
<dbReference type="SUPFAM" id="SSF63817">
    <property type="entry name" value="Sortase"/>
    <property type="match status" value="1"/>
</dbReference>
<feature type="region of interest" description="Disordered" evidence="3">
    <location>
        <begin position="42"/>
        <end position="68"/>
    </location>
</feature>
<keyword evidence="4" id="KW-1133">Transmembrane helix</keyword>
<evidence type="ECO:0000256" key="4">
    <source>
        <dbReference type="SAM" id="Phobius"/>
    </source>
</evidence>
<sequence>MKKKKWSVLGLFLLLVGAGIILYPMIRQKMYEKDAQRVIRKFDEEHDDKQEKRNDSGLDGKPRSGAQLQDDPLYMAMEQYNVRLNRDGQEDLKDPYAYEEPGIRLEDYGISDRVAGYLKIPKMGIELPLYLGANEENMINGATQLTETSMPIGGINTNTVIAAHRGYSYAAMFRDIEVLSIGDSITLTNFWDTLTYEVIKTEVIAPTDIDKVFIQEGKDLVTLITCHPYRYNYQRYVVYCERIE</sequence>
<organism evidence="5 6">
    <name type="scientific">Robinsoniella peoriensis</name>
    <dbReference type="NCBI Taxonomy" id="180332"/>
    <lineage>
        <taxon>Bacteria</taxon>
        <taxon>Bacillati</taxon>
        <taxon>Bacillota</taxon>
        <taxon>Clostridia</taxon>
        <taxon>Lachnospirales</taxon>
        <taxon>Lachnospiraceae</taxon>
        <taxon>Robinsoniella</taxon>
    </lineage>
</organism>
<dbReference type="CDD" id="cd05827">
    <property type="entry name" value="Sortase_C"/>
    <property type="match status" value="1"/>
</dbReference>
<feature type="active site" description="Acyl-thioester intermediate" evidence="2">
    <location>
        <position position="226"/>
    </location>
</feature>
<dbReference type="EMBL" id="QGQD01000069">
    <property type="protein sequence ID" value="TLC99403.1"/>
    <property type="molecule type" value="Genomic_DNA"/>
</dbReference>
<feature type="active site" description="Proton donor/acceptor" evidence="2">
    <location>
        <position position="164"/>
    </location>
</feature>
<accession>A0A4U8Q563</accession>
<proteinExistence type="predicted"/>
<dbReference type="Proteomes" id="UP000306509">
    <property type="component" value="Unassembled WGS sequence"/>
</dbReference>